<protein>
    <submittedName>
        <fullName evidence="2">Uncharacterized protein</fullName>
    </submittedName>
</protein>
<evidence type="ECO:0000313" key="2">
    <source>
        <dbReference type="EMBL" id="RVD81132.1"/>
    </source>
</evidence>
<accession>A0A436ZQR5</accession>
<evidence type="ECO:0000313" key="3">
    <source>
        <dbReference type="Proteomes" id="UP000283090"/>
    </source>
</evidence>
<dbReference type="Proteomes" id="UP000283090">
    <property type="component" value="Unassembled WGS sequence"/>
</dbReference>
<dbReference type="GeneID" id="93591319"/>
<proteinExistence type="predicted"/>
<feature type="region of interest" description="Disordered" evidence="1">
    <location>
        <begin position="388"/>
        <end position="446"/>
    </location>
</feature>
<dbReference type="EMBL" id="SAEB01000012">
    <property type="protein sequence ID" value="RVD81132.1"/>
    <property type="molecule type" value="Genomic_DNA"/>
</dbReference>
<feature type="compositionally biased region" description="Basic and acidic residues" evidence="1">
    <location>
        <begin position="421"/>
        <end position="431"/>
    </location>
</feature>
<comment type="caution">
    <text evidence="2">The sequence shown here is derived from an EMBL/GenBank/DDBJ whole genome shotgun (WGS) entry which is preliminary data.</text>
</comment>
<sequence length="446" mass="48020">MGPFYFSKLRILRPTHPKSFVVLLSLAAISGVISSPVSRANHTKASAPDARATFTGTPSTGKSVSGTLNFSTPTDTTWIIDENHTGQATCTANANAINISGCGVSMSTGEPVRTLSISTVVTTDAIPSASTTASGIDATGTAISDPAAEISANKRVITPKIFYKAGKLRIMCKTIPYLTGEVLIPILEGQRTINPPEHGMTQKEWDSEIEPFVEGYKEWQYNGDDVPLFEAVRWKQKKCTSCRCDQETGCTCTTVLKTNYISLPGAPGRTYTYEEIQPALNQIPHSVRNTNPGWRYLPPGLDPMSFTEDPIYFVPEDPASTSSGYTYADEDDDVDPAEGDGDEYLYGPDLLDEYGNIIDLGKLEWVHRSSQGKGKGVDRDSYDHDSYFWNNGGQGPGGGGSSSGGFIAKRELGALPQGQREAVDGRSETKRGMANQGGTGDLEKPS</sequence>
<reference evidence="2 3" key="1">
    <citation type="submission" date="2019-01" db="EMBL/GenBank/DDBJ databases">
        <title>Intercellular communication is required for trap formation in the nematode-trapping fungus Duddingtonia flagrans.</title>
        <authorList>
            <person name="Youssar L."/>
            <person name="Wernet V."/>
            <person name="Hensel N."/>
            <person name="Hildebrandt H.-G."/>
            <person name="Fischer R."/>
        </authorList>
    </citation>
    <scope>NUCLEOTIDE SEQUENCE [LARGE SCALE GENOMIC DNA]</scope>
    <source>
        <strain evidence="2 3">CBS H-5679</strain>
    </source>
</reference>
<dbReference type="RefSeq" id="XP_067486676.1">
    <property type="nucleotide sequence ID" value="XM_067638827.1"/>
</dbReference>
<dbReference type="VEuPathDB" id="FungiDB:DFL_009008"/>
<name>A0A436ZQR5_ARTFL</name>
<dbReference type="AlphaFoldDB" id="A0A436ZQR5"/>
<evidence type="ECO:0000256" key="1">
    <source>
        <dbReference type="SAM" id="MobiDB-lite"/>
    </source>
</evidence>
<organism evidence="2 3">
    <name type="scientific">Arthrobotrys flagrans</name>
    <name type="common">Nematode-trapping fungus</name>
    <name type="synonym">Trichothecium flagrans</name>
    <dbReference type="NCBI Taxonomy" id="97331"/>
    <lineage>
        <taxon>Eukaryota</taxon>
        <taxon>Fungi</taxon>
        <taxon>Dikarya</taxon>
        <taxon>Ascomycota</taxon>
        <taxon>Pezizomycotina</taxon>
        <taxon>Orbiliomycetes</taxon>
        <taxon>Orbiliales</taxon>
        <taxon>Orbiliaceae</taxon>
        <taxon>Arthrobotrys</taxon>
    </lineage>
</organism>
<gene>
    <name evidence="2" type="ORF">DFL_009008</name>
</gene>
<feature type="compositionally biased region" description="Gly residues" evidence="1">
    <location>
        <begin position="392"/>
        <end position="403"/>
    </location>
</feature>
<keyword evidence="3" id="KW-1185">Reference proteome</keyword>